<dbReference type="AlphaFoldDB" id="A0A0B2VX10"/>
<dbReference type="Proteomes" id="UP000031036">
    <property type="component" value="Unassembled WGS sequence"/>
</dbReference>
<evidence type="ECO:0000256" key="1">
    <source>
        <dbReference type="SAM" id="Phobius"/>
    </source>
</evidence>
<gene>
    <name evidence="2" type="ORF">Tcan_02676</name>
</gene>
<evidence type="ECO:0000313" key="3">
    <source>
        <dbReference type="Proteomes" id="UP000031036"/>
    </source>
</evidence>
<comment type="caution">
    <text evidence="2">The sequence shown here is derived from an EMBL/GenBank/DDBJ whole genome shotgun (WGS) entry which is preliminary data.</text>
</comment>
<organism evidence="2 3">
    <name type="scientific">Toxocara canis</name>
    <name type="common">Canine roundworm</name>
    <dbReference type="NCBI Taxonomy" id="6265"/>
    <lineage>
        <taxon>Eukaryota</taxon>
        <taxon>Metazoa</taxon>
        <taxon>Ecdysozoa</taxon>
        <taxon>Nematoda</taxon>
        <taxon>Chromadorea</taxon>
        <taxon>Rhabditida</taxon>
        <taxon>Spirurina</taxon>
        <taxon>Ascaridomorpha</taxon>
        <taxon>Ascaridoidea</taxon>
        <taxon>Toxocaridae</taxon>
        <taxon>Toxocara</taxon>
    </lineage>
</organism>
<keyword evidence="3" id="KW-1185">Reference proteome</keyword>
<keyword evidence="1" id="KW-0812">Transmembrane</keyword>
<keyword evidence="1" id="KW-1133">Transmembrane helix</keyword>
<reference evidence="2 3" key="1">
    <citation type="submission" date="2014-11" db="EMBL/GenBank/DDBJ databases">
        <title>Genetic blueprint of the zoonotic pathogen Toxocara canis.</title>
        <authorList>
            <person name="Zhu X.-Q."/>
            <person name="Korhonen P.K."/>
            <person name="Cai H."/>
            <person name="Young N.D."/>
            <person name="Nejsum P."/>
            <person name="von Samson-Himmelstjerna G."/>
            <person name="Boag P.R."/>
            <person name="Tan P."/>
            <person name="Li Q."/>
            <person name="Min J."/>
            <person name="Yang Y."/>
            <person name="Wang X."/>
            <person name="Fang X."/>
            <person name="Hall R.S."/>
            <person name="Hofmann A."/>
            <person name="Sternberg P.W."/>
            <person name="Jex A.R."/>
            <person name="Gasser R.B."/>
        </authorList>
    </citation>
    <scope>NUCLEOTIDE SEQUENCE [LARGE SCALE GENOMIC DNA]</scope>
    <source>
        <strain evidence="2">PN_DK_2014</strain>
    </source>
</reference>
<feature type="transmembrane region" description="Helical" evidence="1">
    <location>
        <begin position="62"/>
        <end position="82"/>
    </location>
</feature>
<protein>
    <submittedName>
        <fullName evidence="2">Uncharacterized protein</fullName>
    </submittedName>
</protein>
<dbReference type="EMBL" id="JPKZ01000684">
    <property type="protein sequence ID" value="KHN85964.1"/>
    <property type="molecule type" value="Genomic_DNA"/>
</dbReference>
<accession>A0A0B2VX10</accession>
<name>A0A0B2VX10_TOXCA</name>
<proteinExistence type="predicted"/>
<sequence>MCRFRQTNTFQGVSEQHSSLCVSFFLCFFLRSIDKANHQTRGQRIHQKSYGDPFMRTHSSEGVIFISSVIYMLCFLLVRRCLLFCNDQLFRSTEFMDYCELLFCSTRDCSMVHHVTLTFDYNCATF</sequence>
<keyword evidence="1" id="KW-0472">Membrane</keyword>
<evidence type="ECO:0000313" key="2">
    <source>
        <dbReference type="EMBL" id="KHN85964.1"/>
    </source>
</evidence>